<protein>
    <submittedName>
        <fullName evidence="1">Uncharacterized protein</fullName>
    </submittedName>
</protein>
<dbReference type="AlphaFoldDB" id="B9SAS9"/>
<name>B9SAS9_RICCO</name>
<dbReference type="Proteomes" id="UP000008311">
    <property type="component" value="Unassembled WGS sequence"/>
</dbReference>
<reference evidence="2" key="1">
    <citation type="journal article" date="2010" name="Nat. Biotechnol.">
        <title>Draft genome sequence of the oilseed species Ricinus communis.</title>
        <authorList>
            <person name="Chan A.P."/>
            <person name="Crabtree J."/>
            <person name="Zhao Q."/>
            <person name="Lorenzi H."/>
            <person name="Orvis J."/>
            <person name="Puiu D."/>
            <person name="Melake-Berhan A."/>
            <person name="Jones K.M."/>
            <person name="Redman J."/>
            <person name="Chen G."/>
            <person name="Cahoon E.B."/>
            <person name="Gedil M."/>
            <person name="Stanke M."/>
            <person name="Haas B.J."/>
            <person name="Wortman J.R."/>
            <person name="Fraser-Liggett C.M."/>
            <person name="Ravel J."/>
            <person name="Rabinowicz P.D."/>
        </authorList>
    </citation>
    <scope>NUCLEOTIDE SEQUENCE [LARGE SCALE GENOMIC DNA]</scope>
    <source>
        <strain evidence="2">cv. Hale</strain>
    </source>
</reference>
<accession>B9SAS9</accession>
<dbReference type="EMBL" id="EQ973909">
    <property type="protein sequence ID" value="EEF39283.1"/>
    <property type="molecule type" value="Genomic_DNA"/>
</dbReference>
<evidence type="ECO:0000313" key="2">
    <source>
        <dbReference type="Proteomes" id="UP000008311"/>
    </source>
</evidence>
<proteinExistence type="predicted"/>
<gene>
    <name evidence="1" type="ORF">RCOM_1178420</name>
</gene>
<evidence type="ECO:0000313" key="1">
    <source>
        <dbReference type="EMBL" id="EEF39283.1"/>
    </source>
</evidence>
<sequence>MGIGFTDSNTQIVELAVFATQANSSYQRKVPAYGVFNGNKSFGVNRPPVGNSNGFRSQGGQRRFYNSNSNDKPMCTFCGFSGHTVEIYFKKHGYPLRYTPKSRTQAYVNQVGEFLTENDQESYYIDQE</sequence>
<organism evidence="1 2">
    <name type="scientific">Ricinus communis</name>
    <name type="common">Castor bean</name>
    <dbReference type="NCBI Taxonomy" id="3988"/>
    <lineage>
        <taxon>Eukaryota</taxon>
        <taxon>Viridiplantae</taxon>
        <taxon>Streptophyta</taxon>
        <taxon>Embryophyta</taxon>
        <taxon>Tracheophyta</taxon>
        <taxon>Spermatophyta</taxon>
        <taxon>Magnoliopsida</taxon>
        <taxon>eudicotyledons</taxon>
        <taxon>Gunneridae</taxon>
        <taxon>Pentapetalae</taxon>
        <taxon>rosids</taxon>
        <taxon>fabids</taxon>
        <taxon>Malpighiales</taxon>
        <taxon>Euphorbiaceae</taxon>
        <taxon>Acalyphoideae</taxon>
        <taxon>Acalypheae</taxon>
        <taxon>Ricinus</taxon>
    </lineage>
</organism>
<dbReference type="InParanoid" id="B9SAS9"/>
<keyword evidence="2" id="KW-1185">Reference proteome</keyword>